<organism evidence="1 2">
    <name type="scientific">Prorocentrum cordatum</name>
    <dbReference type="NCBI Taxonomy" id="2364126"/>
    <lineage>
        <taxon>Eukaryota</taxon>
        <taxon>Sar</taxon>
        <taxon>Alveolata</taxon>
        <taxon>Dinophyceae</taxon>
        <taxon>Prorocentrales</taxon>
        <taxon>Prorocentraceae</taxon>
        <taxon>Prorocentrum</taxon>
    </lineage>
</organism>
<accession>A0ABN9SMI6</accession>
<feature type="non-terminal residue" evidence="1">
    <location>
        <position position="1"/>
    </location>
</feature>
<evidence type="ECO:0000313" key="2">
    <source>
        <dbReference type="Proteomes" id="UP001189429"/>
    </source>
</evidence>
<protein>
    <recommendedName>
        <fullName evidence="3">RNA-directed RNA polymerase</fullName>
    </recommendedName>
</protein>
<keyword evidence="2" id="KW-1185">Reference proteome</keyword>
<dbReference type="Proteomes" id="UP001189429">
    <property type="component" value="Unassembled WGS sequence"/>
</dbReference>
<proteinExistence type="predicted"/>
<name>A0ABN9SMI6_9DINO</name>
<dbReference type="EMBL" id="CAUYUJ010011956">
    <property type="protein sequence ID" value="CAK0832953.1"/>
    <property type="molecule type" value="Genomic_DNA"/>
</dbReference>
<evidence type="ECO:0008006" key="3">
    <source>
        <dbReference type="Google" id="ProtNLM"/>
    </source>
</evidence>
<comment type="caution">
    <text evidence="1">The sequence shown here is derived from an EMBL/GenBank/DDBJ whole genome shotgun (WGS) entry which is preliminary data.</text>
</comment>
<evidence type="ECO:0000313" key="1">
    <source>
        <dbReference type="EMBL" id="CAK0832953.1"/>
    </source>
</evidence>
<sequence>VLPDWLKSGLRVAGAVSGRSDIIKYVGETVDRFLDRKDRMTAKELKKRKLPEMIPNREMALAIDHGLKSAGLSLEYFIPKVKMAPLAANEIRYIIELPEDRRVPGTSRFRSCITNKDNGPTRVELPRQLNWAEGCSSLHSPSLHKSFDEGSIGLPMTHWMDCFLGVRGASIEDKWHRFWNDMKGALIENDLWSVISERTVVFNMMTAPFGHHKFFTEISEDICAEKGMLDDFGIGTENHKEYVWNMVKNSIAWSIKGSRVKIGRWASWISANREWRGKKMEVLLVLVYIGMLHGWWKSLDGVPITPSAMKILEMAMELGLELHPRLVVQRLRLVRLRSLRRLVVEVIHLSIQVLQDRVLLLQVFLLPSVKESNEQLKKVRNKCQNTLHFVAHVLRNHFGNQVAEIIDAGIFHFSEFFDMNKSKCKTIKGALDFHVGLTKRRINTVIAKAFSSLSDQNTYNNVKLHRPEFLDVVPELLVMQDQG</sequence>
<gene>
    <name evidence="1" type="ORF">PCOR1329_LOCUS30800</name>
</gene>
<reference evidence="1" key="1">
    <citation type="submission" date="2023-10" db="EMBL/GenBank/DDBJ databases">
        <authorList>
            <person name="Chen Y."/>
            <person name="Shah S."/>
            <person name="Dougan E. K."/>
            <person name="Thang M."/>
            <person name="Chan C."/>
        </authorList>
    </citation>
    <scope>NUCLEOTIDE SEQUENCE [LARGE SCALE GENOMIC DNA]</scope>
</reference>